<evidence type="ECO:0000256" key="3">
    <source>
        <dbReference type="ARBA" id="ARBA00004906"/>
    </source>
</evidence>
<dbReference type="Proteomes" id="UP000694393">
    <property type="component" value="Unplaced"/>
</dbReference>
<keyword evidence="8" id="KW-0479">Metal-binding</keyword>
<comment type="similarity">
    <text evidence="11">Belongs to the ZNF598/HEL2 family.</text>
</comment>
<dbReference type="CDD" id="cd16615">
    <property type="entry name" value="RING-HC_ZNF598"/>
    <property type="match status" value="1"/>
</dbReference>
<dbReference type="GO" id="GO:0016567">
    <property type="term" value="P:protein ubiquitination"/>
    <property type="evidence" value="ECO:0007669"/>
    <property type="project" value="TreeGrafter"/>
</dbReference>
<dbReference type="InterPro" id="IPR041888">
    <property type="entry name" value="RING-HC_ZNF598/HEL2"/>
</dbReference>
<organism evidence="15 16">
    <name type="scientific">Pelusios castaneus</name>
    <name type="common">West African mud turtle</name>
    <dbReference type="NCBI Taxonomy" id="367368"/>
    <lineage>
        <taxon>Eukaryota</taxon>
        <taxon>Metazoa</taxon>
        <taxon>Chordata</taxon>
        <taxon>Craniata</taxon>
        <taxon>Vertebrata</taxon>
        <taxon>Euteleostomi</taxon>
        <taxon>Archelosauria</taxon>
        <taxon>Testudinata</taxon>
        <taxon>Testudines</taxon>
        <taxon>Pleurodira</taxon>
        <taxon>Pelomedusidae</taxon>
        <taxon>Pelusios</taxon>
    </lineage>
</organism>
<keyword evidence="10" id="KW-0862">Zinc</keyword>
<keyword evidence="7" id="KW-0808">Transferase</keyword>
<keyword evidence="9 12" id="KW-0863">Zinc-finger</keyword>
<feature type="compositionally biased region" description="Low complexity" evidence="13">
    <location>
        <begin position="331"/>
        <end position="340"/>
    </location>
</feature>
<evidence type="ECO:0000256" key="5">
    <source>
        <dbReference type="ARBA" id="ARBA00022490"/>
    </source>
</evidence>
<evidence type="ECO:0000256" key="2">
    <source>
        <dbReference type="ARBA" id="ARBA00004496"/>
    </source>
</evidence>
<dbReference type="Pfam" id="PF25447">
    <property type="entry name" value="RING_ZNF598"/>
    <property type="match status" value="1"/>
</dbReference>
<dbReference type="GO" id="GO:0005737">
    <property type="term" value="C:cytoplasm"/>
    <property type="evidence" value="ECO:0007669"/>
    <property type="project" value="UniProtKB-SubCell"/>
</dbReference>
<dbReference type="GO" id="GO:0043022">
    <property type="term" value="F:ribosome binding"/>
    <property type="evidence" value="ECO:0007669"/>
    <property type="project" value="TreeGrafter"/>
</dbReference>
<name>A0A8C8S7L2_9SAUR</name>
<sequence length="868" mass="97222">MAASPAAAPPDGLCVLCCGELEVVALGRCDHPICYRCSVRMRALCGVRYCAVCREELGQVVFGRKLASFSTIPVNQLQHEKKYDIYFADGKVFALYRKLLQHECPLCPDMRPFNTIVELEQHMRKQHELFCCKLCVKHLKIFTYERKWYSRKDLARHRIHGDPDDTSHRGHPLCKFCDERYLDNDELLKHLRRDHYFCHFCDSDGAQEYYSDYEYLREHFREKHFLCEEGQCSTEQFTHAFRTEIDYKAHKTSCHSKNRAEARQNRQIDLQFSYAPRHQRRNEGVVGGEDYEEVDRYNRQGRPGRSGLRGGQQNRRGSWRYKREEEDRDIAAAVRASVAAKRQEEKKQVEDKEEGSRGKREELRDPEVPSTKRMAKPSSEATAPKEASANGALSQDNFPAIGSGAGHRSAQPPAVKLKEEDFPSLSSLAAPTIASGVSLTYTVAAKKTAFQEEDFPALVSKMKPNVKTVSNLTSAWSNGSNKSVVRAIPSLSPSSNQLVKKPAPLNSNKGSRKSSKFSLSDEEDSGLTTQEIRSTPTMFDVSSLLATSTSQTFTKVSKKKKMGVEKQSASSPQLSEETSPPSSTSEKPAEAEHSPNAPSYLHPPDRAPDVMNGHLEKCVSICSASKEPPGLQKPSVTNQRPLSQEDFPALGSSGPSRMPPPGFNSVALLKNPPPGLSVPVSKPPPGFTAIPSPSISDPATTSLNEPKPCQGSFLTPENFQQRNVQLIQSIKEFLQSDESRFNQFKTHSGQFRQGLISAAQYYQSCRELLGENFMKIFNELLVLLPDTAKQQELLSAHHDFRVKEKQGSNKPKKNKKNVWQTDPTSDLDCCICPTCKQVLTQQDVGPHKALHIEDEEFPSLQAISRIIS</sequence>
<evidence type="ECO:0000256" key="11">
    <source>
        <dbReference type="ARBA" id="ARBA00035113"/>
    </source>
</evidence>
<evidence type="ECO:0000259" key="14">
    <source>
        <dbReference type="PROSITE" id="PS50089"/>
    </source>
</evidence>
<dbReference type="EC" id="2.3.2.27" evidence="4"/>
<comment type="subcellular location">
    <subcellularLocation>
        <location evidence="2">Cytoplasm</location>
    </subcellularLocation>
</comment>
<keyword evidence="16" id="KW-1185">Reference proteome</keyword>
<evidence type="ECO:0000256" key="12">
    <source>
        <dbReference type="PROSITE-ProRule" id="PRU00175"/>
    </source>
</evidence>
<dbReference type="PROSITE" id="PS50089">
    <property type="entry name" value="ZF_RING_2"/>
    <property type="match status" value="1"/>
</dbReference>
<dbReference type="InterPro" id="IPR001841">
    <property type="entry name" value="Znf_RING"/>
</dbReference>
<dbReference type="PANTHER" id="PTHR22938:SF0">
    <property type="entry name" value="E3 UBIQUITIN-PROTEIN LIGASE ZNF598"/>
    <property type="match status" value="1"/>
</dbReference>
<comment type="pathway">
    <text evidence="3">Protein modification; protein ubiquitination.</text>
</comment>
<feature type="region of interest" description="Disordered" evidence="13">
    <location>
        <begin position="625"/>
        <end position="663"/>
    </location>
</feature>
<dbReference type="Ensembl" id="ENSPCET00000017082.1">
    <property type="protein sequence ID" value="ENSPCEP00000016506.1"/>
    <property type="gene ID" value="ENSPCEG00000012974.1"/>
</dbReference>
<feature type="region of interest" description="Disordered" evidence="13">
    <location>
        <begin position="551"/>
        <end position="611"/>
    </location>
</feature>
<proteinExistence type="inferred from homology"/>
<protein>
    <recommendedName>
        <fullName evidence="4">RING-type E3 ubiquitin transferase</fullName>
        <ecNumber evidence="4">2.3.2.27</ecNumber>
    </recommendedName>
</protein>
<evidence type="ECO:0000256" key="13">
    <source>
        <dbReference type="SAM" id="MobiDB-lite"/>
    </source>
</evidence>
<evidence type="ECO:0000256" key="1">
    <source>
        <dbReference type="ARBA" id="ARBA00000900"/>
    </source>
</evidence>
<evidence type="ECO:0000256" key="4">
    <source>
        <dbReference type="ARBA" id="ARBA00012483"/>
    </source>
</evidence>
<accession>A0A8C8S7L2</accession>
<dbReference type="PROSITE" id="PS00028">
    <property type="entry name" value="ZINC_FINGER_C2H2_1"/>
    <property type="match status" value="1"/>
</dbReference>
<feature type="compositionally biased region" description="Basic and acidic residues" evidence="13">
    <location>
        <begin position="341"/>
        <end position="367"/>
    </location>
</feature>
<dbReference type="GO" id="GO:0008270">
    <property type="term" value="F:zinc ion binding"/>
    <property type="evidence" value="ECO:0007669"/>
    <property type="project" value="UniProtKB-KW"/>
</dbReference>
<evidence type="ECO:0000256" key="6">
    <source>
        <dbReference type="ARBA" id="ARBA00022553"/>
    </source>
</evidence>
<evidence type="ECO:0000256" key="10">
    <source>
        <dbReference type="ARBA" id="ARBA00022833"/>
    </source>
</evidence>
<evidence type="ECO:0000256" key="7">
    <source>
        <dbReference type="ARBA" id="ARBA00022679"/>
    </source>
</evidence>
<evidence type="ECO:0000313" key="16">
    <source>
        <dbReference type="Proteomes" id="UP000694393"/>
    </source>
</evidence>
<dbReference type="InterPro" id="IPR059042">
    <property type="entry name" value="Znf_C2H2_ZNF598"/>
</dbReference>
<evidence type="ECO:0000313" key="15">
    <source>
        <dbReference type="Ensembl" id="ENSPCEP00000016506.1"/>
    </source>
</evidence>
<feature type="domain" description="RING-type" evidence="14">
    <location>
        <begin position="14"/>
        <end position="54"/>
    </location>
</feature>
<feature type="compositionally biased region" description="Low complexity" evidence="13">
    <location>
        <begin position="565"/>
        <end position="586"/>
    </location>
</feature>
<comment type="catalytic activity">
    <reaction evidence="1">
        <text>S-ubiquitinyl-[E2 ubiquitin-conjugating enzyme]-L-cysteine + [acceptor protein]-L-lysine = [E2 ubiquitin-conjugating enzyme]-L-cysteine + N(6)-ubiquitinyl-[acceptor protein]-L-lysine.</text>
        <dbReference type="EC" id="2.3.2.27"/>
    </reaction>
</comment>
<dbReference type="AlphaFoldDB" id="A0A8C8S7L2"/>
<dbReference type="GO" id="GO:0072344">
    <property type="term" value="P:rescue of stalled ribosome"/>
    <property type="evidence" value="ECO:0007669"/>
    <property type="project" value="InterPro"/>
</dbReference>
<dbReference type="InterPro" id="IPR044288">
    <property type="entry name" value="ZNF598/HEL2"/>
</dbReference>
<keyword evidence="6" id="KW-0597">Phosphoprotein</keyword>
<keyword evidence="5" id="KW-0963">Cytoplasm</keyword>
<reference evidence="15" key="2">
    <citation type="submission" date="2025-09" db="UniProtKB">
        <authorList>
            <consortium name="Ensembl"/>
        </authorList>
    </citation>
    <scope>IDENTIFICATION</scope>
</reference>
<evidence type="ECO:0000256" key="9">
    <source>
        <dbReference type="ARBA" id="ARBA00022771"/>
    </source>
</evidence>
<evidence type="ECO:0000256" key="8">
    <source>
        <dbReference type="ARBA" id="ARBA00022723"/>
    </source>
</evidence>
<reference evidence="15" key="1">
    <citation type="submission" date="2025-08" db="UniProtKB">
        <authorList>
            <consortium name="Ensembl"/>
        </authorList>
    </citation>
    <scope>IDENTIFICATION</scope>
</reference>
<feature type="region of interest" description="Disordered" evidence="13">
    <location>
        <begin position="493"/>
        <end position="534"/>
    </location>
</feature>
<dbReference type="SMART" id="SM00355">
    <property type="entry name" value="ZnF_C2H2"/>
    <property type="match status" value="5"/>
</dbReference>
<dbReference type="PANTHER" id="PTHR22938">
    <property type="entry name" value="ZINC FINGER PROTEIN 598"/>
    <property type="match status" value="1"/>
</dbReference>
<dbReference type="InterPro" id="IPR057634">
    <property type="entry name" value="PAH_ZNF598/HEL2"/>
</dbReference>
<dbReference type="Pfam" id="PF23208">
    <property type="entry name" value="zf_C2H2_ZNF598"/>
    <property type="match status" value="1"/>
</dbReference>
<dbReference type="InterPro" id="IPR013087">
    <property type="entry name" value="Znf_C2H2_type"/>
</dbReference>
<dbReference type="GO" id="GO:0061630">
    <property type="term" value="F:ubiquitin protein ligase activity"/>
    <property type="evidence" value="ECO:0007669"/>
    <property type="project" value="UniProtKB-EC"/>
</dbReference>
<feature type="region of interest" description="Disordered" evidence="13">
    <location>
        <begin position="273"/>
        <end position="414"/>
    </location>
</feature>
<dbReference type="Pfam" id="PF23202">
    <property type="entry name" value="PAH_ZNF598"/>
    <property type="match status" value="1"/>
</dbReference>